<feature type="transmembrane region" description="Helical" evidence="8">
    <location>
        <begin position="218"/>
        <end position="239"/>
    </location>
</feature>
<dbReference type="Proteomes" id="UP000373449">
    <property type="component" value="Unassembled WGS sequence"/>
</dbReference>
<evidence type="ECO:0000313" key="9">
    <source>
        <dbReference type="EMBL" id="PHI28751.1"/>
    </source>
</evidence>
<feature type="transmembrane region" description="Helical" evidence="8">
    <location>
        <begin position="319"/>
        <end position="340"/>
    </location>
</feature>
<comment type="subcellular location">
    <subcellularLocation>
        <location evidence="1">Cell membrane</location>
        <topology evidence="1">Multi-pass membrane protein</topology>
    </subcellularLocation>
</comment>
<dbReference type="PANTHER" id="PTHR34856">
    <property type="entry name" value="PROTEIN NRFD"/>
    <property type="match status" value="1"/>
</dbReference>
<reference evidence="11" key="2">
    <citation type="submission" date="2017-09" db="EMBL/GenBank/DDBJ databases">
        <title>FDA dAtabase for Regulatory Grade micrObial Sequences (FDA-ARGOS): Supporting development and validation of Infectious Disease Dx tests.</title>
        <authorList>
            <person name="Minogue T."/>
            <person name="Wolcott M."/>
            <person name="Wasieloski L."/>
            <person name="Aguilar W."/>
            <person name="Moore D."/>
            <person name="Tallon L."/>
            <person name="Sadzewicz L."/>
            <person name="Ott S."/>
            <person name="Zhao X."/>
            <person name="Nagaraj S."/>
            <person name="Vavikolanu K."/>
            <person name="Aluvathingal J."/>
            <person name="Nadendla S."/>
            <person name="Sichtig H."/>
        </authorList>
    </citation>
    <scope>NUCLEOTIDE SEQUENCE [LARGE SCALE GENOMIC DNA]</scope>
    <source>
        <strain evidence="11">FDAARGOS_387</strain>
    </source>
</reference>
<proteinExistence type="inferred from homology"/>
<keyword evidence="5 8" id="KW-1133">Transmembrane helix</keyword>
<comment type="similarity">
    <text evidence="2">Belongs to the NrfD family.</text>
</comment>
<feature type="transmembrane region" description="Helical" evidence="8">
    <location>
        <begin position="91"/>
        <end position="114"/>
    </location>
</feature>
<name>A0A2C6DIX1_9GAMM</name>
<accession>A0A2C6DIX1</accession>
<dbReference type="Pfam" id="PF03916">
    <property type="entry name" value="NrfD"/>
    <property type="match status" value="1"/>
</dbReference>
<sequence>MTITEVLVPAQQVAWLPWAVQYFFYIGSAYGAAVLFALALFFNHRTSHQLRTALALVLAISAMVGPLALTAELHQPGRAWHFFAYLTPWSWMSRGALLLPLFSMLAVVTAWLYLRSDLRRLAISPSSLARLLSRLTLGNWEISNGALKIISLLTLLSGLSIALYTGSEVAVIRSRPLWNQFTSPLIWFVSAFLGTGGLTLLLLLLLPVKNVARQDIRFISKTLSFSALLACLLFPLWLVNGQGLSLLNHDIWLWRTGLLMVLLLVSLLANYRFSGGLWQMAAMSLLSIAACWYLRWVTILDVQTIPRYDAGIYPNPLDWGSAGVLGIVGMAGLWLAMAAVTSEIAAPTDRTNSSSSFTQASQGGNHE</sequence>
<keyword evidence="6 8" id="KW-0472">Membrane</keyword>
<dbReference type="EMBL" id="CAADJA010000002">
    <property type="protein sequence ID" value="VFS46799.1"/>
    <property type="molecule type" value="Genomic_DNA"/>
</dbReference>
<feature type="transmembrane region" description="Helical" evidence="8">
    <location>
        <begin position="22"/>
        <end position="41"/>
    </location>
</feature>
<feature type="region of interest" description="Disordered" evidence="7">
    <location>
        <begin position="348"/>
        <end position="367"/>
    </location>
</feature>
<dbReference type="EMBL" id="PDDX01000001">
    <property type="protein sequence ID" value="PHI28751.1"/>
    <property type="molecule type" value="Genomic_DNA"/>
</dbReference>
<feature type="compositionally biased region" description="Polar residues" evidence="7">
    <location>
        <begin position="349"/>
        <end position="367"/>
    </location>
</feature>
<dbReference type="Proteomes" id="UP000224974">
    <property type="component" value="Unassembled WGS sequence"/>
</dbReference>
<evidence type="ECO:0000256" key="2">
    <source>
        <dbReference type="ARBA" id="ARBA00008929"/>
    </source>
</evidence>
<dbReference type="InterPro" id="IPR005614">
    <property type="entry name" value="NrfD-like"/>
</dbReference>
<feature type="transmembrane region" description="Helical" evidence="8">
    <location>
        <begin position="251"/>
        <end position="269"/>
    </location>
</feature>
<reference evidence="10 12" key="3">
    <citation type="submission" date="2019-03" db="EMBL/GenBank/DDBJ databases">
        <authorList>
            <consortium name="Pathogen Informatics"/>
        </authorList>
    </citation>
    <scope>NUCLEOTIDE SEQUENCE [LARGE SCALE GENOMIC DNA]</scope>
    <source>
        <strain evidence="10 12">NCTC12282</strain>
    </source>
</reference>
<dbReference type="Gene3D" id="1.20.1630.10">
    <property type="entry name" value="Formate dehydrogenase/DMSO reductase domain"/>
    <property type="match status" value="1"/>
</dbReference>
<dbReference type="InterPro" id="IPR052049">
    <property type="entry name" value="Electron_transfer_protein"/>
</dbReference>
<evidence type="ECO:0000313" key="10">
    <source>
        <dbReference type="EMBL" id="VFS46799.1"/>
    </source>
</evidence>
<evidence type="ECO:0000256" key="1">
    <source>
        <dbReference type="ARBA" id="ARBA00004651"/>
    </source>
</evidence>
<feature type="transmembrane region" description="Helical" evidence="8">
    <location>
        <begin position="53"/>
        <end position="71"/>
    </location>
</feature>
<evidence type="ECO:0000256" key="7">
    <source>
        <dbReference type="SAM" id="MobiDB-lite"/>
    </source>
</evidence>
<protein>
    <submittedName>
        <fullName evidence="9 10">Tetrathionate reductase</fullName>
    </submittedName>
</protein>
<evidence type="ECO:0000256" key="8">
    <source>
        <dbReference type="SAM" id="Phobius"/>
    </source>
</evidence>
<dbReference type="OrthoDB" id="9770779at2"/>
<evidence type="ECO:0000313" key="12">
    <source>
        <dbReference type="Proteomes" id="UP000373449"/>
    </source>
</evidence>
<reference evidence="9" key="1">
    <citation type="submission" date="2017-09" db="EMBL/GenBank/DDBJ databases">
        <title>FDA dAtabase for Regulatory Grade micrObial Sequences (FDA-ARGOS): Supporting development and validation of Infectious Disease Dx tests.</title>
        <authorList>
            <person name="Minogue T."/>
            <person name="Wolcott M."/>
            <person name="Wasieloski L."/>
            <person name="Aguilar W."/>
            <person name="Moore D."/>
            <person name="Tallon L.J."/>
            <person name="Sadzewicz L."/>
            <person name="Ott S."/>
            <person name="Zhao X."/>
            <person name="Nagaraj S."/>
            <person name="Vavikolanu K."/>
            <person name="Aluvathingal J."/>
            <person name="Nadendla S."/>
            <person name="Sichtig H."/>
        </authorList>
    </citation>
    <scope>NUCLEOTIDE SEQUENCE</scope>
    <source>
        <strain evidence="9">FDAARGOS_387</strain>
    </source>
</reference>
<evidence type="ECO:0000256" key="3">
    <source>
        <dbReference type="ARBA" id="ARBA00022475"/>
    </source>
</evidence>
<evidence type="ECO:0000313" key="11">
    <source>
        <dbReference type="Proteomes" id="UP000224974"/>
    </source>
</evidence>
<keyword evidence="4 8" id="KW-0812">Transmembrane</keyword>
<gene>
    <name evidence="9" type="ORF">CRN84_05180</name>
    <name evidence="10" type="ORF">NCTC12282_01729</name>
</gene>
<keyword evidence="11" id="KW-1185">Reference proteome</keyword>
<dbReference type="RefSeq" id="WP_029095083.1">
    <property type="nucleotide sequence ID" value="NZ_CAADJA010000002.1"/>
</dbReference>
<keyword evidence="3" id="KW-1003">Cell membrane</keyword>
<organism evidence="9 11">
    <name type="scientific">Budvicia aquatica</name>
    <dbReference type="NCBI Taxonomy" id="82979"/>
    <lineage>
        <taxon>Bacteria</taxon>
        <taxon>Pseudomonadati</taxon>
        <taxon>Pseudomonadota</taxon>
        <taxon>Gammaproteobacteria</taxon>
        <taxon>Enterobacterales</taxon>
        <taxon>Budviciaceae</taxon>
        <taxon>Budvicia</taxon>
    </lineage>
</organism>
<dbReference type="PANTHER" id="PTHR34856:SF2">
    <property type="entry name" value="PROTEIN NRFD"/>
    <property type="match status" value="1"/>
</dbReference>
<feature type="transmembrane region" description="Helical" evidence="8">
    <location>
        <begin position="281"/>
        <end position="299"/>
    </location>
</feature>
<evidence type="ECO:0000256" key="6">
    <source>
        <dbReference type="ARBA" id="ARBA00023136"/>
    </source>
</evidence>
<dbReference type="AlphaFoldDB" id="A0A2C6DIX1"/>
<dbReference type="STRING" id="1111728.GCA_000427805_02380"/>
<dbReference type="GO" id="GO:0005886">
    <property type="term" value="C:plasma membrane"/>
    <property type="evidence" value="ECO:0007669"/>
    <property type="project" value="UniProtKB-SubCell"/>
</dbReference>
<evidence type="ECO:0000256" key="5">
    <source>
        <dbReference type="ARBA" id="ARBA00022989"/>
    </source>
</evidence>
<feature type="transmembrane region" description="Helical" evidence="8">
    <location>
        <begin position="145"/>
        <end position="165"/>
    </location>
</feature>
<feature type="transmembrane region" description="Helical" evidence="8">
    <location>
        <begin position="185"/>
        <end position="206"/>
    </location>
</feature>
<evidence type="ECO:0000256" key="4">
    <source>
        <dbReference type="ARBA" id="ARBA00022692"/>
    </source>
</evidence>